<dbReference type="InterPro" id="IPR032466">
    <property type="entry name" value="Metal_Hydrolase"/>
</dbReference>
<dbReference type="CDD" id="cd01310">
    <property type="entry name" value="TatD_DNAse"/>
    <property type="match status" value="1"/>
</dbReference>
<keyword evidence="2 4" id="KW-0479">Metal-binding</keyword>
<reference evidence="5 6" key="1">
    <citation type="submission" date="2018-08" db="EMBL/GenBank/DDBJ databases">
        <title>Bacillus chawlae sp. nov., Bacillus glennii sp. nov., and Bacillus saganii sp. nov. Isolated from the Vehicle Assembly Building at Kennedy Space Center where the Viking Spacecraft were Assembled.</title>
        <authorList>
            <person name="Seuylemezian A."/>
            <person name="Vaishampayan P."/>
        </authorList>
    </citation>
    <scope>NUCLEOTIDE SEQUENCE [LARGE SCALE GENOMIC DNA]</scope>
    <source>
        <strain evidence="5 6">V44-8</strain>
    </source>
</reference>
<dbReference type="Proteomes" id="UP000262939">
    <property type="component" value="Unassembled WGS sequence"/>
</dbReference>
<dbReference type="InterPro" id="IPR001130">
    <property type="entry name" value="TatD-like"/>
</dbReference>
<dbReference type="PANTHER" id="PTHR46317">
    <property type="entry name" value="HYDROLASE OF PHP SUPERFAMILY-RELATED PROTEIN"/>
    <property type="match status" value="1"/>
</dbReference>
<gene>
    <name evidence="5" type="ORF">D0466_05135</name>
</gene>
<evidence type="ECO:0000256" key="4">
    <source>
        <dbReference type="PIRSR" id="PIRSR005902-1"/>
    </source>
</evidence>
<dbReference type="EMBL" id="QVTD01000003">
    <property type="protein sequence ID" value="RFU65285.1"/>
    <property type="molecule type" value="Genomic_DNA"/>
</dbReference>
<proteinExistence type="inferred from homology"/>
<dbReference type="PROSITE" id="PS01137">
    <property type="entry name" value="TATD_1"/>
    <property type="match status" value="1"/>
</dbReference>
<evidence type="ECO:0000256" key="1">
    <source>
        <dbReference type="ARBA" id="ARBA00009275"/>
    </source>
</evidence>
<name>A0A372LG52_9BACI</name>
<protein>
    <submittedName>
        <fullName evidence="5">TatD family deoxyribonuclease</fullName>
    </submittedName>
</protein>
<feature type="binding site" evidence="4">
    <location>
        <position position="206"/>
    </location>
    <ligand>
        <name>a divalent metal cation</name>
        <dbReference type="ChEBI" id="CHEBI:60240"/>
        <label>1</label>
    </ligand>
</feature>
<dbReference type="InterPro" id="IPR018228">
    <property type="entry name" value="DNase_TatD-rel_CS"/>
</dbReference>
<feature type="binding site" evidence="4">
    <location>
        <position position="8"/>
    </location>
    <ligand>
        <name>a divalent metal cation</name>
        <dbReference type="ChEBI" id="CHEBI:60240"/>
        <label>1</label>
    </ligand>
</feature>
<evidence type="ECO:0000313" key="5">
    <source>
        <dbReference type="EMBL" id="RFU65285.1"/>
    </source>
</evidence>
<dbReference type="PANTHER" id="PTHR46317:SF1">
    <property type="entry name" value="HYDROLASE, TATD FAMILY"/>
    <property type="match status" value="1"/>
</dbReference>
<comment type="similarity">
    <text evidence="1">Belongs to the metallo-dependent hydrolases superfamily. TatD-type hydrolase family.</text>
</comment>
<feature type="binding site" evidence="4">
    <location>
        <position position="158"/>
    </location>
    <ligand>
        <name>a divalent metal cation</name>
        <dbReference type="ChEBI" id="CHEBI:60240"/>
        <label>2</label>
    </ligand>
</feature>
<dbReference type="OrthoDB" id="9775608at2"/>
<feature type="binding site" evidence="4">
    <location>
        <position position="92"/>
    </location>
    <ligand>
        <name>a divalent metal cation</name>
        <dbReference type="ChEBI" id="CHEBI:60240"/>
        <label>1</label>
    </ligand>
</feature>
<dbReference type="Gene3D" id="3.20.20.140">
    <property type="entry name" value="Metal-dependent hydrolases"/>
    <property type="match status" value="1"/>
</dbReference>
<sequence>MKKIIDAHIHLDRYGLESVNEYFSADDTLQLVITVSKDFNSCMNNLRLCLNDRRVQPAFGFHPEQDLPSDRELEDLFNWMAAHQDSMVAVGEVGLPYYKKKDSGGSPLNNEKYIDMLEMFILHAKQWNKPIVLHAIYEDAPIACSLLEKHSISDAQFHWFKGDTKTIERIASNGHYISVTPDVVYKQKTRDLVSAFPIGQIMVETDGPWPFEGPFQYKKTHSSMIHKSIKTIASIKKLAINETYQLLYQNTFAFFSLN</sequence>
<feature type="binding site" evidence="4">
    <location>
        <position position="10"/>
    </location>
    <ligand>
        <name>a divalent metal cation</name>
        <dbReference type="ChEBI" id="CHEBI:60240"/>
        <label>1</label>
    </ligand>
</feature>
<dbReference type="PIRSF" id="PIRSF005902">
    <property type="entry name" value="DNase_TatD"/>
    <property type="match status" value="1"/>
</dbReference>
<dbReference type="RefSeq" id="WP_117321460.1">
    <property type="nucleotide sequence ID" value="NZ_QVTD01000003.1"/>
</dbReference>
<evidence type="ECO:0000256" key="3">
    <source>
        <dbReference type="ARBA" id="ARBA00022801"/>
    </source>
</evidence>
<accession>A0A372LG52</accession>
<evidence type="ECO:0000313" key="6">
    <source>
        <dbReference type="Proteomes" id="UP000262939"/>
    </source>
</evidence>
<dbReference type="SUPFAM" id="SSF51556">
    <property type="entry name" value="Metallo-dependent hydrolases"/>
    <property type="match status" value="1"/>
</dbReference>
<organism evidence="5 6">
    <name type="scientific">Peribacillus glennii</name>
    <dbReference type="NCBI Taxonomy" id="2303991"/>
    <lineage>
        <taxon>Bacteria</taxon>
        <taxon>Bacillati</taxon>
        <taxon>Bacillota</taxon>
        <taxon>Bacilli</taxon>
        <taxon>Bacillales</taxon>
        <taxon>Bacillaceae</taxon>
        <taxon>Peribacillus</taxon>
    </lineage>
</organism>
<dbReference type="GO" id="GO:0046872">
    <property type="term" value="F:metal ion binding"/>
    <property type="evidence" value="ECO:0007669"/>
    <property type="project" value="UniProtKB-KW"/>
</dbReference>
<comment type="caution">
    <text evidence="5">The sequence shown here is derived from an EMBL/GenBank/DDBJ whole genome shotgun (WGS) entry which is preliminary data.</text>
</comment>
<dbReference type="AlphaFoldDB" id="A0A372LG52"/>
<dbReference type="Pfam" id="PF01026">
    <property type="entry name" value="TatD_DNase"/>
    <property type="match status" value="1"/>
</dbReference>
<keyword evidence="6" id="KW-1185">Reference proteome</keyword>
<dbReference type="GO" id="GO:0016788">
    <property type="term" value="F:hydrolase activity, acting on ester bonds"/>
    <property type="evidence" value="ECO:0007669"/>
    <property type="project" value="InterPro"/>
</dbReference>
<feature type="binding site" evidence="4">
    <location>
        <position position="134"/>
    </location>
    <ligand>
        <name>a divalent metal cation</name>
        <dbReference type="ChEBI" id="CHEBI:60240"/>
        <label>2</label>
    </ligand>
</feature>
<keyword evidence="3" id="KW-0378">Hydrolase</keyword>
<evidence type="ECO:0000256" key="2">
    <source>
        <dbReference type="ARBA" id="ARBA00022723"/>
    </source>
</evidence>